<dbReference type="OrthoDB" id="312624at2"/>
<dbReference type="Gene3D" id="3.50.50.60">
    <property type="entry name" value="FAD/NAD(P)-binding domain"/>
    <property type="match status" value="2"/>
</dbReference>
<dbReference type="InterPro" id="IPR051209">
    <property type="entry name" value="FAD-bind_Monooxygenase_sf"/>
</dbReference>
<proteinExistence type="predicted"/>
<reference evidence="1 2" key="1">
    <citation type="submission" date="2019-03" db="EMBL/GenBank/DDBJ databases">
        <title>Genomic Encyclopedia of Type Strains, Phase IV (KMG-IV): sequencing the most valuable type-strain genomes for metagenomic binning, comparative biology and taxonomic classification.</title>
        <authorList>
            <person name="Goeker M."/>
        </authorList>
    </citation>
    <scope>NUCLEOTIDE SEQUENCE [LARGE SCALE GENOMIC DNA]</scope>
    <source>
        <strain evidence="1 2">DSM 26377</strain>
    </source>
</reference>
<accession>A0A4R7PGZ9</accession>
<protein>
    <submittedName>
        <fullName evidence="1">Cation diffusion facilitator CzcD-associated flavoprotein CzcO</fullName>
    </submittedName>
</protein>
<dbReference type="PRINTS" id="PR00411">
    <property type="entry name" value="PNDRDTASEI"/>
</dbReference>
<evidence type="ECO:0000313" key="1">
    <source>
        <dbReference type="EMBL" id="TDU32690.1"/>
    </source>
</evidence>
<organism evidence="1 2">
    <name type="scientific">Panacagrimonas perspica</name>
    <dbReference type="NCBI Taxonomy" id="381431"/>
    <lineage>
        <taxon>Bacteria</taxon>
        <taxon>Pseudomonadati</taxon>
        <taxon>Pseudomonadota</taxon>
        <taxon>Gammaproteobacteria</taxon>
        <taxon>Nevskiales</taxon>
        <taxon>Nevskiaceae</taxon>
        <taxon>Panacagrimonas</taxon>
    </lineage>
</organism>
<dbReference type="AlphaFoldDB" id="A0A4R7PGZ9"/>
<keyword evidence="2" id="KW-1185">Reference proteome</keyword>
<gene>
    <name evidence="1" type="ORF">DFR24_2090</name>
</gene>
<dbReference type="Pfam" id="PF13738">
    <property type="entry name" value="Pyr_redox_3"/>
    <property type="match status" value="1"/>
</dbReference>
<dbReference type="PANTHER" id="PTHR42877:SF4">
    <property type="entry name" value="FAD_NAD(P)-BINDING DOMAIN-CONTAINING PROTEIN-RELATED"/>
    <property type="match status" value="1"/>
</dbReference>
<dbReference type="InterPro" id="IPR036188">
    <property type="entry name" value="FAD/NAD-bd_sf"/>
</dbReference>
<dbReference type="Proteomes" id="UP000295341">
    <property type="component" value="Unassembled WGS sequence"/>
</dbReference>
<dbReference type="RefSeq" id="WP_133881173.1">
    <property type="nucleotide sequence ID" value="NZ_MWIN01000001.1"/>
</dbReference>
<sequence length="495" mass="55213">MDNAANISHPIRTSVLILGAGPGGICTGVKLQQVGFDSFLILEREREAGGTWVNNRYPGLSCDVPSALYSFTFDKKPDWTRAYAQQPEIKSYMQSCVDKYDLTRHIVFGTNVRQAVWDDANAEWSLHTTDGRVFVAPIFISALGMFNEVRWPEIAGIDDFSGEKLHTAAWPASADLTGKRVAVIGTAATAVQLMPKIAPLVKHLTVLQRTPNWIFPKDDPIYSPSELAERRADPDRARTRWDDQYALWESLITFENQEMIEALRGQAMALLEAVENPEVREKLRPTTILGSQRPLFSSDYYPLFNRSNVELVTAPIERITKTGVQCADGRAIDADALVFATGYAANKFLSVIDVRGRGGESLAQAWSDGPQAYLGMTVAGFPNLFMLYGPNTNNGSILYMLELQARYIVDKLVRLESSGADSIEVRGEVMDRYNAELQAHLRTTVWRNEGSKYYRSDSGRIVTQWPWTMAMFKARLEAPDPEAFVMRSSSSEVGA</sequence>
<dbReference type="SUPFAM" id="SSF51905">
    <property type="entry name" value="FAD/NAD(P)-binding domain"/>
    <property type="match status" value="1"/>
</dbReference>
<comment type="caution">
    <text evidence="1">The sequence shown here is derived from an EMBL/GenBank/DDBJ whole genome shotgun (WGS) entry which is preliminary data.</text>
</comment>
<dbReference type="PANTHER" id="PTHR42877">
    <property type="entry name" value="L-ORNITHINE N(5)-MONOOXYGENASE-RELATED"/>
    <property type="match status" value="1"/>
</dbReference>
<dbReference type="EMBL" id="SOBT01000008">
    <property type="protein sequence ID" value="TDU32690.1"/>
    <property type="molecule type" value="Genomic_DNA"/>
</dbReference>
<evidence type="ECO:0000313" key="2">
    <source>
        <dbReference type="Proteomes" id="UP000295341"/>
    </source>
</evidence>
<name>A0A4R7PGZ9_9GAMM</name>